<sequence length="297" mass="32929">MTANKAREAAQQMTAGALTGIVEVSLMQPLDLIKTRFQIQGSTNDPTAYKSLADCFRTIYRLEGITSFYKGILPAILAETSKRAVRFFTFEQYKNIFLFGAAEPNVLTFITAGLGSGLTEAFIINPLEVVKVKLQAERATILAEQQSAFTVARIIAREHSLGLKGLNKGLTATLGRHGAFNCVYFSFYHSVKGWIPAAENSKLEFCRRFAIGLVSGTLATMINIPFDVAKSRIQGPQPVHGEVKYRACFKTMATIYREEGFFALYKGFIPKVMRLGPGGAIAMLVFEYSYEWLKKNT</sequence>
<evidence type="ECO:0000256" key="16">
    <source>
        <dbReference type="ARBA" id="ARBA00048303"/>
    </source>
</evidence>
<evidence type="ECO:0000256" key="8">
    <source>
        <dbReference type="ARBA" id="ARBA00023128"/>
    </source>
</evidence>
<dbReference type="AlphaFoldDB" id="A0A0U2UAL6"/>
<comment type="catalytic activity">
    <reaction evidence="14">
        <text>heptanedioate(in) + 2-oxoglutarate(out) = heptanedioate(out) + 2-oxoglutarate(in)</text>
        <dbReference type="Rhea" id="RHEA:71759"/>
        <dbReference type="ChEBI" id="CHEBI:16810"/>
        <dbReference type="ChEBI" id="CHEBI:36165"/>
    </reaction>
</comment>
<organism evidence="22">
    <name type="scientific">Saccoglossus kowalevskii</name>
    <name type="common">Acorn worm</name>
    <dbReference type="NCBI Taxonomy" id="10224"/>
    <lineage>
        <taxon>Eukaryota</taxon>
        <taxon>Metazoa</taxon>
        <taxon>Hemichordata</taxon>
        <taxon>Enteropneusta</taxon>
        <taxon>Harrimaniidae</taxon>
        <taxon>Saccoglossus</taxon>
    </lineage>
</organism>
<comment type="catalytic activity">
    <reaction evidence="16">
        <text>L-2-aminoadipate(in) + 2-oxoglutarate(out) = L-2-aminoadipate(out) + 2-oxoglutarate(in)</text>
        <dbReference type="Rhea" id="RHEA:71747"/>
        <dbReference type="ChEBI" id="CHEBI:16810"/>
        <dbReference type="ChEBI" id="CHEBI:58672"/>
    </reaction>
</comment>
<proteinExistence type="evidence at transcript level"/>
<evidence type="ECO:0000256" key="7">
    <source>
        <dbReference type="ARBA" id="ARBA00022989"/>
    </source>
</evidence>
<keyword evidence="7" id="KW-1133">Transmembrane helix</keyword>
<keyword evidence="6" id="KW-0999">Mitochondrion inner membrane</keyword>
<evidence type="ECO:0000256" key="1">
    <source>
        <dbReference type="ARBA" id="ARBA00004448"/>
    </source>
</evidence>
<reference evidence="22" key="1">
    <citation type="journal article" date="2015" name="Nature">
        <title>Hemichordate genomes and deuterostome origins.</title>
        <authorList>
            <person name="Simakov O."/>
            <person name="Kawashima T."/>
            <person name="Marletaz F."/>
            <person name="Jenkins J."/>
            <person name="Koyanagi R."/>
            <person name="Mitros T."/>
            <person name="Hisata K."/>
            <person name="Bredeson J."/>
            <person name="Shoguchi E."/>
            <person name="Gyoja F."/>
            <person name="Yue J.X."/>
            <person name="Chen Y.C."/>
            <person name="Freeman R.M.Jr."/>
            <person name="Sasaki A."/>
            <person name="Hikosaka-Katayama T."/>
            <person name="Sato A."/>
            <person name="Fujie M."/>
            <person name="Baughman K.W."/>
            <person name="Levine J."/>
            <person name="Gonzalez P."/>
            <person name="Cameron C."/>
            <person name="Fritzenwanker J.H."/>
            <person name="Pani A.M."/>
            <person name="Goto H."/>
            <person name="Kanda M."/>
            <person name="Arakaki N."/>
            <person name="Yamasaki S."/>
            <person name="Qu J."/>
            <person name="Cree A."/>
            <person name="Ding Y."/>
            <person name="Dinh H.H."/>
            <person name="Dugan S."/>
            <person name="Holder M."/>
            <person name="Jhangiani S.N."/>
            <person name="Kovar C.L."/>
            <person name="Lee S.L."/>
            <person name="Lewis L.R."/>
            <person name="Morton D."/>
            <person name="Nazareth L.V."/>
            <person name="Okwuonu G."/>
            <person name="Santibanez J."/>
            <person name="Chen R."/>
            <person name="Richards S."/>
            <person name="Muzny D.M."/>
            <person name="Gillis A."/>
            <person name="Peshkin L."/>
            <person name="Wu M."/>
            <person name="Humphreys T."/>
            <person name="Su Y.H."/>
            <person name="Putnam N.H."/>
            <person name="Schmutz J."/>
            <person name="Fujiyama A."/>
            <person name="Yu J.K."/>
            <person name="Tagawa K."/>
            <person name="Worley K.C."/>
            <person name="Gibbs R.A."/>
            <person name="Kirschner M.W."/>
            <person name="Lowe C.J."/>
            <person name="Satoh N."/>
            <person name="Rokhsar D.S."/>
            <person name="Gerhart J."/>
        </authorList>
    </citation>
    <scope>NUCLEOTIDE SEQUENCE</scope>
</reference>
<dbReference type="PANTHER" id="PTHR46356:SF1">
    <property type="entry name" value="MITOCHONDRIAL 2-OXODICARBOXYLATE CARRIER"/>
    <property type="match status" value="1"/>
</dbReference>
<evidence type="ECO:0000256" key="2">
    <source>
        <dbReference type="ARBA" id="ARBA00006375"/>
    </source>
</evidence>
<dbReference type="PANTHER" id="PTHR46356">
    <property type="entry name" value="MITOCHONDRIAL 2-OXODICARBOXYLATE CARRIER"/>
    <property type="match status" value="1"/>
</dbReference>
<evidence type="ECO:0000256" key="3">
    <source>
        <dbReference type="ARBA" id="ARBA00022448"/>
    </source>
</evidence>
<evidence type="ECO:0000256" key="20">
    <source>
        <dbReference type="PROSITE-ProRule" id="PRU00282"/>
    </source>
</evidence>
<evidence type="ECO:0000256" key="5">
    <source>
        <dbReference type="ARBA" id="ARBA00022737"/>
    </source>
</evidence>
<dbReference type="InterPro" id="IPR023395">
    <property type="entry name" value="MCP_dom_sf"/>
</dbReference>
<evidence type="ECO:0000256" key="10">
    <source>
        <dbReference type="ARBA" id="ARBA00036018"/>
    </source>
</evidence>
<feature type="repeat" description="Solcar" evidence="20">
    <location>
        <begin position="7"/>
        <end position="96"/>
    </location>
</feature>
<dbReference type="Gene3D" id="1.50.40.10">
    <property type="entry name" value="Mitochondrial carrier domain"/>
    <property type="match status" value="1"/>
</dbReference>
<accession>A0A0U2UAL6</accession>
<comment type="catalytic activity">
    <reaction evidence="17">
        <text>2-oxoheptanedioate(in) + 2-oxoglutarate(out) = 2-oxoheptanedioate(out) + 2-oxoglutarate(in)</text>
        <dbReference type="Rhea" id="RHEA:71755"/>
        <dbReference type="ChEBI" id="CHEBI:16810"/>
        <dbReference type="ChEBI" id="CHEBI:72701"/>
    </reaction>
</comment>
<evidence type="ECO:0000256" key="4">
    <source>
        <dbReference type="ARBA" id="ARBA00022692"/>
    </source>
</evidence>
<feature type="repeat" description="Solcar" evidence="20">
    <location>
        <begin position="104"/>
        <end position="194"/>
    </location>
</feature>
<dbReference type="SUPFAM" id="SSF103506">
    <property type="entry name" value="Mitochondrial carrier"/>
    <property type="match status" value="1"/>
</dbReference>
<name>A0A0U2UAL6_SACKO</name>
<evidence type="ECO:0000256" key="15">
    <source>
        <dbReference type="ARBA" id="ARBA00048003"/>
    </source>
</evidence>
<dbReference type="Pfam" id="PF00153">
    <property type="entry name" value="Mito_carr"/>
    <property type="match status" value="3"/>
</dbReference>
<keyword evidence="5" id="KW-0677">Repeat</keyword>
<keyword evidence="3 21" id="KW-0813">Transport</keyword>
<protein>
    <recommendedName>
        <fullName evidence="11">Mitochondrial 2-oxodicarboxylate carrier</fullName>
    </recommendedName>
    <alternativeName>
        <fullName evidence="12">Solute carrier family 25 member 21</fullName>
    </alternativeName>
</protein>
<evidence type="ECO:0000256" key="6">
    <source>
        <dbReference type="ARBA" id="ARBA00022792"/>
    </source>
</evidence>
<comment type="subcellular location">
    <subcellularLocation>
        <location evidence="1">Mitochondrion inner membrane</location>
        <topology evidence="1">Multi-pass membrane protein</topology>
    </subcellularLocation>
</comment>
<dbReference type="EMBL" id="KT876125">
    <property type="protein sequence ID" value="ALR88623.1"/>
    <property type="molecule type" value="mRNA"/>
</dbReference>
<keyword evidence="4 20" id="KW-0812">Transmembrane</keyword>
<comment type="catalytic activity">
    <reaction evidence="19">
        <text>hexanedioate(in) + 2-oxoglutarate(out) = hexanedioate(out) + 2-oxoglutarate(in)</text>
        <dbReference type="Rhea" id="RHEA:71743"/>
        <dbReference type="ChEBI" id="CHEBI:16810"/>
        <dbReference type="ChEBI" id="CHEBI:17128"/>
    </reaction>
</comment>
<evidence type="ECO:0000256" key="9">
    <source>
        <dbReference type="ARBA" id="ARBA00023136"/>
    </source>
</evidence>
<evidence type="ECO:0000256" key="19">
    <source>
        <dbReference type="ARBA" id="ARBA00048998"/>
    </source>
</evidence>
<evidence type="ECO:0000256" key="11">
    <source>
        <dbReference type="ARBA" id="ARBA00039747"/>
    </source>
</evidence>
<evidence type="ECO:0000256" key="17">
    <source>
        <dbReference type="ARBA" id="ARBA00048581"/>
    </source>
</evidence>
<dbReference type="PROSITE" id="PS50920">
    <property type="entry name" value="SOLCAR"/>
    <property type="match status" value="3"/>
</dbReference>
<comment type="catalytic activity">
    <reaction evidence="15">
        <text>citrate(in) + 2-oxoglutarate(out) = citrate(out) + 2-oxoglutarate(in)</text>
        <dbReference type="Rhea" id="RHEA:71763"/>
        <dbReference type="ChEBI" id="CHEBI:16810"/>
        <dbReference type="ChEBI" id="CHEBI:16947"/>
    </reaction>
</comment>
<dbReference type="GO" id="GO:0005743">
    <property type="term" value="C:mitochondrial inner membrane"/>
    <property type="evidence" value="ECO:0007669"/>
    <property type="project" value="UniProtKB-SubCell"/>
</dbReference>
<evidence type="ECO:0000256" key="21">
    <source>
        <dbReference type="RuleBase" id="RU000488"/>
    </source>
</evidence>
<dbReference type="InterPro" id="IPR051752">
    <property type="entry name" value="Mito_2-oxodicarb_carrier"/>
</dbReference>
<keyword evidence="8" id="KW-0496">Mitochondrion</keyword>
<evidence type="ECO:0000256" key="14">
    <source>
        <dbReference type="ARBA" id="ARBA00047537"/>
    </source>
</evidence>
<evidence type="ECO:0000256" key="12">
    <source>
        <dbReference type="ARBA" id="ARBA00041874"/>
    </source>
</evidence>
<evidence type="ECO:0000256" key="18">
    <source>
        <dbReference type="ARBA" id="ARBA00048920"/>
    </source>
</evidence>
<dbReference type="OrthoDB" id="434783at2759"/>
<comment type="function">
    <text evidence="13">Transports dicarboxylates across the inner membranes of mitochondria by a counter-exchange mechanism. Can transport 2-oxoadipate (2-oxohexanedioate), 2-oxoglutarate, adipate (hexanedioate), glutarate, and to a lesser extent, pimelate (heptanedioate), 2-oxopimelate (2-oxoheptanedioate), 2-aminoadipate (2-aminohexanedioate), oxaloacetate, and citrate. Plays a central role in catabolism of lysine, hydroxylysine, and tryptophan, by transporting common metabolite intermediates (such as 2-oxoadipate) into the mitochondria, where it is converted into acetyl-CoA and can enter the citric acid (TCA) cycle.</text>
</comment>
<feature type="repeat" description="Solcar" evidence="20">
    <location>
        <begin position="203"/>
        <end position="292"/>
    </location>
</feature>
<comment type="catalytic activity">
    <reaction evidence="10">
        <text>2-oxoadipate(in) + 2-oxoglutarate(out) = 2-oxoadipate(out) + 2-oxoglutarate(in)</text>
        <dbReference type="Rhea" id="RHEA:71739"/>
        <dbReference type="ChEBI" id="CHEBI:16810"/>
        <dbReference type="ChEBI" id="CHEBI:57499"/>
    </reaction>
</comment>
<evidence type="ECO:0000256" key="13">
    <source>
        <dbReference type="ARBA" id="ARBA00046087"/>
    </source>
</evidence>
<comment type="catalytic activity">
    <reaction evidence="18">
        <text>glutarate(in) + 2-oxoglutarate(out) = glutarate(out) + 2-oxoglutarate(in)</text>
        <dbReference type="Rhea" id="RHEA:71751"/>
        <dbReference type="ChEBI" id="CHEBI:16810"/>
        <dbReference type="ChEBI" id="CHEBI:30921"/>
    </reaction>
</comment>
<evidence type="ECO:0000313" key="22">
    <source>
        <dbReference type="EMBL" id="ALR88623.1"/>
    </source>
</evidence>
<keyword evidence="9 20" id="KW-0472">Membrane</keyword>
<comment type="similarity">
    <text evidence="2 21">Belongs to the mitochondrial carrier (TC 2.A.29) family.</text>
</comment>
<dbReference type="InterPro" id="IPR018108">
    <property type="entry name" value="MCP_transmembrane"/>
</dbReference>